<evidence type="ECO:0000256" key="7">
    <source>
        <dbReference type="ARBA" id="ARBA00023242"/>
    </source>
</evidence>
<dbReference type="InterPro" id="IPR039974">
    <property type="entry name" value="Splicing_factor_SLU7"/>
</dbReference>
<dbReference type="HOGENOM" id="CLU_1451150_0_0_1"/>
<comment type="function">
    <text evidence="8">Involved in pre-mRNA splicing.</text>
</comment>
<dbReference type="eggNOG" id="KOG2560">
    <property type="taxonomic scope" value="Eukaryota"/>
</dbReference>
<keyword evidence="7 8" id="KW-0539">Nucleus</keyword>
<dbReference type="PhylomeDB" id="A7T939"/>
<protein>
    <recommendedName>
        <fullName evidence="3 8">Pre-mRNA-splicing factor SLU7</fullName>
    </recommendedName>
</protein>
<evidence type="ECO:0000256" key="8">
    <source>
        <dbReference type="RuleBase" id="RU367071"/>
    </source>
</evidence>
<organism evidence="11 12">
    <name type="scientific">Nematostella vectensis</name>
    <name type="common">Starlet sea anemone</name>
    <dbReference type="NCBI Taxonomy" id="45351"/>
    <lineage>
        <taxon>Eukaryota</taxon>
        <taxon>Metazoa</taxon>
        <taxon>Cnidaria</taxon>
        <taxon>Anthozoa</taxon>
        <taxon>Hexacorallia</taxon>
        <taxon>Actiniaria</taxon>
        <taxon>Edwardsiidae</taxon>
        <taxon>Nematostella</taxon>
    </lineage>
</organism>
<evidence type="ECO:0000256" key="3">
    <source>
        <dbReference type="ARBA" id="ARBA00021377"/>
    </source>
</evidence>
<comment type="subunit">
    <text evidence="8">Associated with the spliceosome.</text>
</comment>
<keyword evidence="4 8" id="KW-0507">mRNA processing</keyword>
<evidence type="ECO:0000256" key="1">
    <source>
        <dbReference type="ARBA" id="ARBA00004123"/>
    </source>
</evidence>
<sequence length="187" mass="21616">ENYVEYSRTGKIVKGQDKAVAKSKYEEDVYINNHTSVWGSYWENGSWGYDCCYSIVKNSFCTGEAGKASYGKGVGMPMTTAAQTIQEAEDSGKSLLEMHQENRKKGKKRDHKADDDEDDEETKRIKLKKALRAEEKQQRQAEQLLAMDERSRPYNSLRGDTKEVTEEEMEAYRMRRRQGDDPMKDFL</sequence>
<dbReference type="PANTHER" id="PTHR12942:SF2">
    <property type="entry name" value="PRE-MRNA-SPLICING FACTOR SLU7"/>
    <property type="match status" value="1"/>
</dbReference>
<accession>A7T939</accession>
<keyword evidence="6 8" id="KW-0508">mRNA splicing</keyword>
<evidence type="ECO:0000256" key="9">
    <source>
        <dbReference type="SAM" id="MobiDB-lite"/>
    </source>
</evidence>
<dbReference type="PANTHER" id="PTHR12942">
    <property type="entry name" value="STEP II SPLICING FACTOR SLU7"/>
    <property type="match status" value="1"/>
</dbReference>
<evidence type="ECO:0000256" key="2">
    <source>
        <dbReference type="ARBA" id="ARBA00007203"/>
    </source>
</evidence>
<dbReference type="AlphaFoldDB" id="A7T939"/>
<keyword evidence="5 8" id="KW-0747">Spliceosome</keyword>
<feature type="region of interest" description="Disordered" evidence="9">
    <location>
        <begin position="86"/>
        <end position="187"/>
    </location>
</feature>
<evidence type="ECO:0000313" key="11">
    <source>
        <dbReference type="EMBL" id="EDO27493.1"/>
    </source>
</evidence>
<proteinExistence type="inferred from homology"/>
<feature type="non-terminal residue" evidence="11">
    <location>
        <position position="1"/>
    </location>
</feature>
<evidence type="ECO:0000256" key="5">
    <source>
        <dbReference type="ARBA" id="ARBA00022728"/>
    </source>
</evidence>
<evidence type="ECO:0000259" key="10">
    <source>
        <dbReference type="Pfam" id="PF11708"/>
    </source>
</evidence>
<dbReference type="STRING" id="45351.A7T939"/>
<dbReference type="KEGG" id="nve:5497801"/>
<dbReference type="GO" id="GO:0000398">
    <property type="term" value="P:mRNA splicing, via spliceosome"/>
    <property type="evidence" value="ECO:0007669"/>
    <property type="project" value="UniProtKB-UniRule"/>
</dbReference>
<comment type="subcellular location">
    <subcellularLocation>
        <location evidence="1 8">Nucleus</location>
    </subcellularLocation>
</comment>
<evidence type="ECO:0000313" key="12">
    <source>
        <dbReference type="Proteomes" id="UP000001593"/>
    </source>
</evidence>
<dbReference type="InParanoid" id="A7T939"/>
<reference evidence="11 12" key="1">
    <citation type="journal article" date="2007" name="Science">
        <title>Sea anemone genome reveals ancestral eumetazoan gene repertoire and genomic organization.</title>
        <authorList>
            <person name="Putnam N.H."/>
            <person name="Srivastava M."/>
            <person name="Hellsten U."/>
            <person name="Dirks B."/>
            <person name="Chapman J."/>
            <person name="Salamov A."/>
            <person name="Terry A."/>
            <person name="Shapiro H."/>
            <person name="Lindquist E."/>
            <person name="Kapitonov V.V."/>
            <person name="Jurka J."/>
            <person name="Genikhovich G."/>
            <person name="Grigoriev I.V."/>
            <person name="Lucas S.M."/>
            <person name="Steele R.E."/>
            <person name="Finnerty J.R."/>
            <person name="Technau U."/>
            <person name="Martindale M.Q."/>
            <person name="Rokhsar D.S."/>
        </authorList>
    </citation>
    <scope>NUCLEOTIDE SEQUENCE [LARGE SCALE GENOMIC DNA]</scope>
    <source>
        <strain evidence="12">CH2 X CH6</strain>
    </source>
</reference>
<evidence type="ECO:0000256" key="4">
    <source>
        <dbReference type="ARBA" id="ARBA00022664"/>
    </source>
</evidence>
<gene>
    <name evidence="11" type="ORF">NEMVEDRAFT_v1g224034</name>
</gene>
<dbReference type="Proteomes" id="UP000001593">
    <property type="component" value="Unassembled WGS sequence"/>
</dbReference>
<dbReference type="InterPro" id="IPR021715">
    <property type="entry name" value="Slu7_dom"/>
</dbReference>
<name>A7T939_NEMVE</name>
<keyword evidence="12" id="KW-1185">Reference proteome</keyword>
<dbReference type="GO" id="GO:0005681">
    <property type="term" value="C:spliceosomal complex"/>
    <property type="evidence" value="ECO:0007669"/>
    <property type="project" value="UniProtKB-UniRule"/>
</dbReference>
<feature type="domain" description="Pre-mRNA-splicing factor SLU7" evidence="10">
    <location>
        <begin position="1"/>
        <end position="40"/>
    </location>
</feature>
<feature type="compositionally biased region" description="Basic and acidic residues" evidence="9">
    <location>
        <begin position="90"/>
        <end position="103"/>
    </location>
</feature>
<feature type="compositionally biased region" description="Basic and acidic residues" evidence="9">
    <location>
        <begin position="159"/>
        <end position="187"/>
    </location>
</feature>
<dbReference type="GO" id="GO:0030628">
    <property type="term" value="F:pre-mRNA 3'-splice site binding"/>
    <property type="evidence" value="ECO:0007669"/>
    <property type="project" value="UniProtKB-UniRule"/>
</dbReference>
<dbReference type="EMBL" id="DS473100">
    <property type="protein sequence ID" value="EDO27493.1"/>
    <property type="molecule type" value="Genomic_DNA"/>
</dbReference>
<comment type="similarity">
    <text evidence="2 8">Belongs to the SLU7 family.</text>
</comment>
<dbReference type="Pfam" id="PF11708">
    <property type="entry name" value="Slu7"/>
    <property type="match status" value="1"/>
</dbReference>
<evidence type="ECO:0000256" key="6">
    <source>
        <dbReference type="ARBA" id="ARBA00023187"/>
    </source>
</evidence>